<dbReference type="OrthoDB" id="67194at2"/>
<dbReference type="AlphaFoldDB" id="Q9RZ84"/>
<evidence type="ECO:0000313" key="1">
    <source>
        <dbReference type="EMBL" id="AAF12354.1"/>
    </source>
</evidence>
<dbReference type="InParanoid" id="Q9RZ84"/>
<dbReference type="EnsemblBacteria" id="AAF12354">
    <property type="protein sequence ID" value="AAF12354"/>
    <property type="gene ID" value="DR_A0070"/>
</dbReference>
<accession>Q9RZ84</accession>
<dbReference type="STRING" id="243230.DR_A0070"/>
<dbReference type="PaxDb" id="243230-DR_A0070"/>
<dbReference type="Proteomes" id="UP000002524">
    <property type="component" value="Chromosome 2"/>
</dbReference>
<dbReference type="KEGG" id="dra:DR_A0070"/>
<sequence length="223" mass="24024">MTEPSDSLTVTDLAAARALRQHAGFLGLFADPRSPTQAARAVGMAPNLAHHHARQLVGCGLLFEQRREGGRVYFQLTAREFRVPSDLLPPGEDGGNGSETMSSLSAGFLRAYERSWAAMHAGEEDVFTFGTPERPAPLALTPPAQEPDEPYPTHADVLTLRLSPERYRQLAADLSRLLTEAAAEGVREQGQVCTLAVLAFAEPGEAGVRGITRNTDSFLDASQ</sequence>
<dbReference type="PIR" id="H75600">
    <property type="entry name" value="H75600"/>
</dbReference>
<dbReference type="GeneID" id="69518962"/>
<organism evidence="1 2">
    <name type="scientific">Deinococcus radiodurans (strain ATCC 13939 / DSM 20539 / JCM 16871 / CCUG 27074 / LMG 4051 / NBRC 15346 / NCIMB 9279 / VKM B-1422 / R1)</name>
    <dbReference type="NCBI Taxonomy" id="243230"/>
    <lineage>
        <taxon>Bacteria</taxon>
        <taxon>Thermotogati</taxon>
        <taxon>Deinococcota</taxon>
        <taxon>Deinococci</taxon>
        <taxon>Deinococcales</taxon>
        <taxon>Deinococcaceae</taxon>
        <taxon>Deinococcus</taxon>
    </lineage>
</organism>
<dbReference type="InterPro" id="IPR036388">
    <property type="entry name" value="WH-like_DNA-bd_sf"/>
</dbReference>
<dbReference type="InterPro" id="IPR036390">
    <property type="entry name" value="WH_DNA-bd_sf"/>
</dbReference>
<gene>
    <name evidence="1" type="ordered locus">DR_A0070</name>
</gene>
<dbReference type="Gene3D" id="1.10.10.10">
    <property type="entry name" value="Winged helix-like DNA-binding domain superfamily/Winged helix DNA-binding domain"/>
    <property type="match status" value="1"/>
</dbReference>
<dbReference type="PATRIC" id="fig|243230.17.peg.2955"/>
<keyword evidence="2" id="KW-1185">Reference proteome</keyword>
<dbReference type="CDD" id="cd00090">
    <property type="entry name" value="HTH_ARSR"/>
    <property type="match status" value="1"/>
</dbReference>
<dbReference type="EMBL" id="AE001825">
    <property type="protein sequence ID" value="AAF12354.1"/>
    <property type="molecule type" value="Genomic_DNA"/>
</dbReference>
<dbReference type="SUPFAM" id="SSF46785">
    <property type="entry name" value="Winged helix' DNA-binding domain"/>
    <property type="match status" value="1"/>
</dbReference>
<dbReference type="HOGENOM" id="CLU_1056566_0_0_0"/>
<evidence type="ECO:0008006" key="3">
    <source>
        <dbReference type="Google" id="ProtNLM"/>
    </source>
</evidence>
<protein>
    <recommendedName>
        <fullName evidence="3">HTH arsR-type domain-containing protein</fullName>
    </recommendedName>
</protein>
<dbReference type="RefSeq" id="WP_010889329.1">
    <property type="nucleotide sequence ID" value="NC_001264.1"/>
</dbReference>
<name>Q9RZ84_DEIRA</name>
<dbReference type="InterPro" id="IPR011991">
    <property type="entry name" value="ArsR-like_HTH"/>
</dbReference>
<evidence type="ECO:0000313" key="2">
    <source>
        <dbReference type="Proteomes" id="UP000002524"/>
    </source>
</evidence>
<proteinExistence type="predicted"/>
<reference evidence="1 2" key="1">
    <citation type="journal article" date="1999" name="Science">
        <title>Genome sequence of the radioresistant bacterium Deinococcus radiodurans R1.</title>
        <authorList>
            <person name="White O."/>
            <person name="Eisen J.A."/>
            <person name="Heidelberg J.F."/>
            <person name="Hickey E.K."/>
            <person name="Peterson J.D."/>
            <person name="Dodson R.J."/>
            <person name="Haft D.H."/>
            <person name="Gwinn M.L."/>
            <person name="Nelson W.C."/>
            <person name="Richardson D.L."/>
            <person name="Moffat K.S."/>
            <person name="Qin H."/>
            <person name="Jiang L."/>
            <person name="Pamphile W."/>
            <person name="Crosby M."/>
            <person name="Shen M."/>
            <person name="Vamathevan J.J."/>
            <person name="Lam P."/>
            <person name="McDonald L."/>
            <person name="Utterback T."/>
            <person name="Zalewski C."/>
            <person name="Makarova K.S."/>
            <person name="Aravind L."/>
            <person name="Daly M.J."/>
            <person name="Minton K.W."/>
            <person name="Fleischmann R.D."/>
            <person name="Ketchum K.A."/>
            <person name="Nelson K.E."/>
            <person name="Salzberg S."/>
            <person name="Smith H.O."/>
            <person name="Venter J.C."/>
            <person name="Fraser C.M."/>
        </authorList>
    </citation>
    <scope>NUCLEOTIDE SEQUENCE [LARGE SCALE GENOMIC DNA]</scope>
    <source>
        <strain evidence="2">ATCC 13939 / DSM 20539 / JCM 16871 / LMG 4051 / NBRC 15346 / NCIMB 9279 / R1 / VKM B-1422</strain>
    </source>
</reference>